<comment type="cofactor">
    <cofactor evidence="1 8">
        <name>heme</name>
        <dbReference type="ChEBI" id="CHEBI:30413"/>
    </cofactor>
</comment>
<name>A0A423WAL5_9PEZI</name>
<proteinExistence type="inferred from homology"/>
<dbReference type="PANTHER" id="PTHR24305:SF157">
    <property type="entry name" value="N-ACETYLTRYPTOPHAN 6-HYDROXYLASE IVOC-RELATED"/>
    <property type="match status" value="1"/>
</dbReference>
<dbReference type="PRINTS" id="PR00465">
    <property type="entry name" value="EP450IV"/>
</dbReference>
<evidence type="ECO:0000256" key="2">
    <source>
        <dbReference type="ARBA" id="ARBA00010617"/>
    </source>
</evidence>
<evidence type="ECO:0000256" key="1">
    <source>
        <dbReference type="ARBA" id="ARBA00001971"/>
    </source>
</evidence>
<keyword evidence="7" id="KW-0503">Monooxygenase</keyword>
<reference evidence="9 10" key="1">
    <citation type="submission" date="2015-09" db="EMBL/GenBank/DDBJ databases">
        <title>Host preference determinants of Valsa canker pathogens revealed by comparative genomics.</title>
        <authorList>
            <person name="Yin Z."/>
            <person name="Huang L."/>
        </authorList>
    </citation>
    <scope>NUCLEOTIDE SEQUENCE [LARGE SCALE GENOMIC DNA]</scope>
    <source>
        <strain evidence="9 10">03-1</strain>
    </source>
</reference>
<protein>
    <recommendedName>
        <fullName evidence="11">Cytochrome P450</fullName>
    </recommendedName>
</protein>
<keyword evidence="3 8" id="KW-0349">Heme</keyword>
<evidence type="ECO:0000256" key="7">
    <source>
        <dbReference type="ARBA" id="ARBA00023033"/>
    </source>
</evidence>
<dbReference type="OrthoDB" id="3945418at2759"/>
<dbReference type="InterPro" id="IPR036396">
    <property type="entry name" value="Cyt_P450_sf"/>
</dbReference>
<keyword evidence="6 8" id="KW-0408">Iron</keyword>
<evidence type="ECO:0008006" key="11">
    <source>
        <dbReference type="Google" id="ProtNLM"/>
    </source>
</evidence>
<evidence type="ECO:0000313" key="9">
    <source>
        <dbReference type="EMBL" id="ROW00341.1"/>
    </source>
</evidence>
<accession>A0A423WAL5</accession>
<dbReference type="CDD" id="cd11062">
    <property type="entry name" value="CYP58-like"/>
    <property type="match status" value="1"/>
</dbReference>
<dbReference type="GO" id="GO:0004497">
    <property type="term" value="F:monooxygenase activity"/>
    <property type="evidence" value="ECO:0007669"/>
    <property type="project" value="UniProtKB-KW"/>
</dbReference>
<dbReference type="Proteomes" id="UP000283895">
    <property type="component" value="Unassembled WGS sequence"/>
</dbReference>
<evidence type="ECO:0000256" key="4">
    <source>
        <dbReference type="ARBA" id="ARBA00022723"/>
    </source>
</evidence>
<comment type="caution">
    <text evidence="9">The sequence shown here is derived from an EMBL/GenBank/DDBJ whole genome shotgun (WGS) entry which is preliminary data.</text>
</comment>
<dbReference type="Gene3D" id="1.10.630.10">
    <property type="entry name" value="Cytochrome P450"/>
    <property type="match status" value="1"/>
</dbReference>
<evidence type="ECO:0000313" key="10">
    <source>
        <dbReference type="Proteomes" id="UP000283895"/>
    </source>
</evidence>
<sequence>MCLSQIPTSSTPSTLQALATNIESIYSRSRGSSDVLNLSDVYYAFCNDIVHEYCFGNSANLLGDLHLASTRRQNVAKVLGGSKFNLHFGWVRDIMRTSRPVVIGTQVGSILDRKSSPDETPSIFTHLRDSPYLPTSEKLPQRLEDEATLLVMAGTYSPMLSLMVAHYHLISRPDIMARLRAELASHPSSVNAAQLEQLPYISAVIQESHRLTFGLTGRNPRICPEESVTYTEKNTSDGPKPHTYTIPPGTSLSTSTLLVHTNESIFPDPWRFDPERWMITDNPAMLARRRRFMLSFMRGTRGCLGMHLADAEMTVAVAAMARWDMRLYETTEQDVAFCHDYHVMCPRLGSKGVRVEVRGRAGNE</sequence>
<feature type="binding site" description="axial binding residue" evidence="8">
    <location>
        <position position="303"/>
    </location>
    <ligand>
        <name>heme</name>
        <dbReference type="ChEBI" id="CHEBI:30413"/>
    </ligand>
    <ligandPart>
        <name>Fe</name>
        <dbReference type="ChEBI" id="CHEBI:18248"/>
    </ligandPart>
</feature>
<evidence type="ECO:0000256" key="8">
    <source>
        <dbReference type="PIRSR" id="PIRSR602403-1"/>
    </source>
</evidence>
<comment type="similarity">
    <text evidence="2">Belongs to the cytochrome P450 family.</text>
</comment>
<dbReference type="InterPro" id="IPR002403">
    <property type="entry name" value="Cyt_P450_E_grp-IV"/>
</dbReference>
<keyword evidence="10" id="KW-1185">Reference proteome</keyword>
<dbReference type="EMBL" id="LKEA01000021">
    <property type="protein sequence ID" value="ROW00341.1"/>
    <property type="molecule type" value="Genomic_DNA"/>
</dbReference>
<evidence type="ECO:0000256" key="6">
    <source>
        <dbReference type="ARBA" id="ARBA00023004"/>
    </source>
</evidence>
<dbReference type="STRING" id="356882.A0A423WAL5"/>
<keyword evidence="4 8" id="KW-0479">Metal-binding</keyword>
<dbReference type="PANTHER" id="PTHR24305">
    <property type="entry name" value="CYTOCHROME P450"/>
    <property type="match status" value="1"/>
</dbReference>
<evidence type="ECO:0000256" key="3">
    <source>
        <dbReference type="ARBA" id="ARBA00022617"/>
    </source>
</evidence>
<keyword evidence="5" id="KW-0560">Oxidoreductase</keyword>
<dbReference type="GO" id="GO:0016705">
    <property type="term" value="F:oxidoreductase activity, acting on paired donors, with incorporation or reduction of molecular oxygen"/>
    <property type="evidence" value="ECO:0007669"/>
    <property type="project" value="InterPro"/>
</dbReference>
<dbReference type="GO" id="GO:0005506">
    <property type="term" value="F:iron ion binding"/>
    <property type="evidence" value="ECO:0007669"/>
    <property type="project" value="InterPro"/>
</dbReference>
<dbReference type="SUPFAM" id="SSF48264">
    <property type="entry name" value="Cytochrome P450"/>
    <property type="match status" value="1"/>
</dbReference>
<dbReference type="InterPro" id="IPR050121">
    <property type="entry name" value="Cytochrome_P450_monoxygenase"/>
</dbReference>
<organism evidence="9 10">
    <name type="scientific">Cytospora schulzeri</name>
    <dbReference type="NCBI Taxonomy" id="448051"/>
    <lineage>
        <taxon>Eukaryota</taxon>
        <taxon>Fungi</taxon>
        <taxon>Dikarya</taxon>
        <taxon>Ascomycota</taxon>
        <taxon>Pezizomycotina</taxon>
        <taxon>Sordariomycetes</taxon>
        <taxon>Sordariomycetidae</taxon>
        <taxon>Diaporthales</taxon>
        <taxon>Cytosporaceae</taxon>
        <taxon>Cytospora</taxon>
    </lineage>
</organism>
<dbReference type="InterPro" id="IPR001128">
    <property type="entry name" value="Cyt_P450"/>
</dbReference>
<dbReference type="Pfam" id="PF00067">
    <property type="entry name" value="p450"/>
    <property type="match status" value="1"/>
</dbReference>
<dbReference type="AlphaFoldDB" id="A0A423WAL5"/>
<evidence type="ECO:0000256" key="5">
    <source>
        <dbReference type="ARBA" id="ARBA00023002"/>
    </source>
</evidence>
<dbReference type="GO" id="GO:0020037">
    <property type="term" value="F:heme binding"/>
    <property type="evidence" value="ECO:0007669"/>
    <property type="project" value="InterPro"/>
</dbReference>
<gene>
    <name evidence="9" type="ORF">VMCG_07334</name>
</gene>